<comment type="caution">
    <text evidence="2">The sequence shown here is derived from an EMBL/GenBank/DDBJ whole genome shotgun (WGS) entry which is preliminary data.</text>
</comment>
<dbReference type="InterPro" id="IPR005939">
    <property type="entry name" value="BLH_phosphatase-like"/>
</dbReference>
<dbReference type="Pfam" id="PF04273">
    <property type="entry name" value="BLH_phosphatase"/>
    <property type="match status" value="1"/>
</dbReference>
<dbReference type="SUPFAM" id="SSF52799">
    <property type="entry name" value="(Phosphotyrosine protein) phosphatases II"/>
    <property type="match status" value="1"/>
</dbReference>
<feature type="domain" description="Beta-lactamase hydrolase-like protein phosphatase-like" evidence="1">
    <location>
        <begin position="58"/>
        <end position="155"/>
    </location>
</feature>
<organism evidence="2 3">
    <name type="scientific">Lysobacter hankyongensis</name>
    <dbReference type="NCBI Taxonomy" id="1176535"/>
    <lineage>
        <taxon>Bacteria</taxon>
        <taxon>Pseudomonadati</taxon>
        <taxon>Pseudomonadota</taxon>
        <taxon>Gammaproteobacteria</taxon>
        <taxon>Lysobacterales</taxon>
        <taxon>Lysobacteraceae</taxon>
        <taxon>Lysobacter</taxon>
    </lineage>
</organism>
<reference evidence="3" key="1">
    <citation type="journal article" date="2019" name="Int. J. Syst. Evol. Microbiol.">
        <title>The Global Catalogue of Microorganisms (GCM) 10K type strain sequencing project: providing services to taxonomists for standard genome sequencing and annotation.</title>
        <authorList>
            <consortium name="The Broad Institute Genomics Platform"/>
            <consortium name="The Broad Institute Genome Sequencing Center for Infectious Disease"/>
            <person name="Wu L."/>
            <person name="Ma J."/>
        </authorList>
    </citation>
    <scope>NUCLEOTIDE SEQUENCE [LARGE SCALE GENOMIC DNA]</scope>
    <source>
        <strain evidence="3">JCM 18204</strain>
    </source>
</reference>
<dbReference type="Gene3D" id="3.90.190.10">
    <property type="entry name" value="Protein tyrosine phosphatase superfamily"/>
    <property type="match status" value="1"/>
</dbReference>
<sequence length="212" mass="21381">MSGLPLRFLLGAILVAMFPVAAFMVSGATTETAPASTAEPATGATTVSGVALLRPREGLFVAGQPGAGDWSALAASGVRTVVNLRPEGELKGRDERAEVAAAGMRYVELPVSGPADITPENAKALSALLAQADGPVLVHCASGNRVGGLLAVAMAQNGMSTAQALEFGRSAGMKSIEGRAREVIEQAVERDAPARCVAARDTADPSQCAAGG</sequence>
<dbReference type="CDD" id="cd14503">
    <property type="entry name" value="PTP-bact"/>
    <property type="match status" value="1"/>
</dbReference>
<dbReference type="EMBL" id="BAABJE010000001">
    <property type="protein sequence ID" value="GAA4784721.1"/>
    <property type="molecule type" value="Genomic_DNA"/>
</dbReference>
<name>A0ABP9ARN7_9GAMM</name>
<evidence type="ECO:0000313" key="3">
    <source>
        <dbReference type="Proteomes" id="UP001499959"/>
    </source>
</evidence>
<dbReference type="RefSeq" id="WP_345301848.1">
    <property type="nucleotide sequence ID" value="NZ_BAABJE010000001.1"/>
</dbReference>
<gene>
    <name evidence="2" type="ORF">GCM10023307_06800</name>
</gene>
<dbReference type="Proteomes" id="UP001499959">
    <property type="component" value="Unassembled WGS sequence"/>
</dbReference>
<evidence type="ECO:0000313" key="2">
    <source>
        <dbReference type="EMBL" id="GAA4784721.1"/>
    </source>
</evidence>
<accession>A0ABP9ARN7</accession>
<dbReference type="InterPro" id="IPR029021">
    <property type="entry name" value="Prot-tyrosine_phosphatase-like"/>
</dbReference>
<protein>
    <recommendedName>
        <fullName evidence="1">Beta-lactamase hydrolase-like protein phosphatase-like domain-containing protein</fullName>
    </recommendedName>
</protein>
<keyword evidence="3" id="KW-1185">Reference proteome</keyword>
<proteinExistence type="predicted"/>
<evidence type="ECO:0000259" key="1">
    <source>
        <dbReference type="Pfam" id="PF04273"/>
    </source>
</evidence>